<comment type="caution">
    <text evidence="3">The sequence shown here is derived from an EMBL/GenBank/DDBJ whole genome shotgun (WGS) entry which is preliminary data.</text>
</comment>
<accession>A0A5C6ZPS8</accession>
<gene>
    <name evidence="3" type="ORF">ES724_13050</name>
</gene>
<proteinExistence type="predicted"/>
<keyword evidence="1" id="KW-0732">Signal</keyword>
<dbReference type="OrthoDB" id="1100205at2"/>
<dbReference type="SUPFAM" id="SSF56925">
    <property type="entry name" value="OMPA-like"/>
    <property type="match status" value="1"/>
</dbReference>
<dbReference type="Pfam" id="PF13505">
    <property type="entry name" value="OMP_b-brl"/>
    <property type="match status" value="1"/>
</dbReference>
<dbReference type="EMBL" id="VORY01000018">
    <property type="protein sequence ID" value="TXD92699.1"/>
    <property type="molecule type" value="Genomic_DNA"/>
</dbReference>
<dbReference type="Proteomes" id="UP000321367">
    <property type="component" value="Unassembled WGS sequence"/>
</dbReference>
<protein>
    <submittedName>
        <fullName evidence="3">Porin family protein</fullName>
    </submittedName>
</protein>
<sequence length="193" mass="22054">MKRFDHWVFLSFLLLSLNLMGQDKWTLEFKPGLNFPSTDIGETSLQTGFGFELTGAYKISPQFDIYAGWGWNQFKTKKALISEESDVNETGYSFGLKFKNPFLNFVKTSYVLSAGGIYNHLEVEDRFNETLGDTGHGLGWQASVGLEYLIAENWSLRPELRYRSLSEELTFINISEKIDHRYISFGLGLAVSF</sequence>
<evidence type="ECO:0000256" key="1">
    <source>
        <dbReference type="ARBA" id="ARBA00022729"/>
    </source>
</evidence>
<feature type="domain" description="Outer membrane protein beta-barrel" evidence="2">
    <location>
        <begin position="13"/>
        <end position="188"/>
    </location>
</feature>
<dbReference type="InterPro" id="IPR027385">
    <property type="entry name" value="Beta-barrel_OMP"/>
</dbReference>
<dbReference type="AlphaFoldDB" id="A0A5C6ZPS8"/>
<dbReference type="RefSeq" id="WP_146933599.1">
    <property type="nucleotide sequence ID" value="NZ_CBCSHZ010000021.1"/>
</dbReference>
<dbReference type="InterPro" id="IPR011250">
    <property type="entry name" value="OMP/PagP_B-barrel"/>
</dbReference>
<organism evidence="3 4">
    <name type="scientific">Gillisia hiemivivida</name>
    <dbReference type="NCBI Taxonomy" id="291190"/>
    <lineage>
        <taxon>Bacteria</taxon>
        <taxon>Pseudomonadati</taxon>
        <taxon>Bacteroidota</taxon>
        <taxon>Flavobacteriia</taxon>
        <taxon>Flavobacteriales</taxon>
        <taxon>Flavobacteriaceae</taxon>
        <taxon>Gillisia</taxon>
    </lineage>
</organism>
<dbReference type="Gene3D" id="2.40.160.20">
    <property type="match status" value="1"/>
</dbReference>
<keyword evidence="4" id="KW-1185">Reference proteome</keyword>
<evidence type="ECO:0000313" key="4">
    <source>
        <dbReference type="Proteomes" id="UP000321367"/>
    </source>
</evidence>
<evidence type="ECO:0000259" key="2">
    <source>
        <dbReference type="Pfam" id="PF13505"/>
    </source>
</evidence>
<evidence type="ECO:0000313" key="3">
    <source>
        <dbReference type="EMBL" id="TXD92699.1"/>
    </source>
</evidence>
<reference evidence="3 4" key="1">
    <citation type="submission" date="2019-08" db="EMBL/GenBank/DDBJ databases">
        <title>Genome sequence of Gillisia hiemivivida IC154 (type strain).</title>
        <authorList>
            <person name="Bowman J.P."/>
        </authorList>
    </citation>
    <scope>NUCLEOTIDE SEQUENCE [LARGE SCALE GENOMIC DNA]</scope>
    <source>
        <strain evidence="3 4">IC154</strain>
    </source>
</reference>
<name>A0A5C6ZPS8_9FLAO</name>